<gene>
    <name evidence="5" type="ORF">GA0061101_109101</name>
</gene>
<dbReference type="SUPFAM" id="SSF53822">
    <property type="entry name" value="Periplasmic binding protein-like I"/>
    <property type="match status" value="1"/>
</dbReference>
<dbReference type="GO" id="GO:0030246">
    <property type="term" value="F:carbohydrate binding"/>
    <property type="evidence" value="ECO:0007669"/>
    <property type="project" value="TreeGrafter"/>
</dbReference>
<feature type="domain" description="Periplasmic binding protein" evidence="4">
    <location>
        <begin position="50"/>
        <end position="263"/>
    </location>
</feature>
<accession>A0A1C3W9Y4</accession>
<sequence>MKYSNFAKGLAVSVGAAVMALGSANLAKAEAPSWCGPKKATLALLDGYGGNSWRQVTTASGKQTVELCPSITRYEYADGQGDTQKSISDIKSMAAKGVDALVVFGDAGPAVLPAITSVFKSGKIIVPYRVAVGGKEGVNYSKFIGSSFENDGATWGKWIKSVLPKGGNVLFLSGPAGNSQGLDELKGLKSVLGPEYVFVNAQPFDVTNWDPALTQKVLTAEIAKNAKIDVIVSDFGPSLVGALPTFTKQGKSIPALATSDGNSLGCFWHDNQASNPDFKLFTVATGNDNVRLAVQWAVALATGGEKPKDAIFKAPAFEDSVSGKPNTVLCRKDLPGAIYMSSELPAEDQAKVVGR</sequence>
<dbReference type="OrthoDB" id="9066846at2"/>
<organism evidence="5 6">
    <name type="scientific">Rhizobium lusitanum</name>
    <dbReference type="NCBI Taxonomy" id="293958"/>
    <lineage>
        <taxon>Bacteria</taxon>
        <taxon>Pseudomonadati</taxon>
        <taxon>Pseudomonadota</taxon>
        <taxon>Alphaproteobacteria</taxon>
        <taxon>Hyphomicrobiales</taxon>
        <taxon>Rhizobiaceae</taxon>
        <taxon>Rhizobium/Agrobacterium group</taxon>
        <taxon>Rhizobium</taxon>
    </lineage>
</organism>
<evidence type="ECO:0000256" key="2">
    <source>
        <dbReference type="ARBA" id="ARBA00007639"/>
    </source>
</evidence>
<dbReference type="InterPro" id="IPR028082">
    <property type="entry name" value="Peripla_BP_I"/>
</dbReference>
<dbReference type="EMBL" id="FMAF01000009">
    <property type="protein sequence ID" value="SCB36665.1"/>
    <property type="molecule type" value="Genomic_DNA"/>
</dbReference>
<proteinExistence type="inferred from homology"/>
<dbReference type="Proteomes" id="UP000199205">
    <property type="component" value="Unassembled WGS sequence"/>
</dbReference>
<evidence type="ECO:0000256" key="1">
    <source>
        <dbReference type="ARBA" id="ARBA00004418"/>
    </source>
</evidence>
<dbReference type="InterPro" id="IPR050555">
    <property type="entry name" value="Bact_Solute-Bind_Prot2"/>
</dbReference>
<keyword evidence="3" id="KW-0732">Signal</keyword>
<name>A0A1C3W9Y4_9HYPH</name>
<reference evidence="5 6" key="1">
    <citation type="submission" date="2016-08" db="EMBL/GenBank/DDBJ databases">
        <authorList>
            <person name="Seilhamer J.J."/>
        </authorList>
    </citation>
    <scope>NUCLEOTIDE SEQUENCE [LARGE SCALE GENOMIC DNA]</scope>
    <source>
        <strain evidence="5 6">P1-7</strain>
    </source>
</reference>
<dbReference type="PANTHER" id="PTHR30036">
    <property type="entry name" value="D-XYLOSE-BINDING PERIPLASMIC PROTEIN"/>
    <property type="match status" value="1"/>
</dbReference>
<dbReference type="PANTHER" id="PTHR30036:SF7">
    <property type="entry name" value="ABC TRANSPORTER PERIPLASMIC-BINDING PROTEIN YPHF"/>
    <property type="match status" value="1"/>
</dbReference>
<comment type="subcellular location">
    <subcellularLocation>
        <location evidence="1">Periplasm</location>
    </subcellularLocation>
</comment>
<evidence type="ECO:0000256" key="3">
    <source>
        <dbReference type="SAM" id="SignalP"/>
    </source>
</evidence>
<evidence type="ECO:0000313" key="6">
    <source>
        <dbReference type="Proteomes" id="UP000199205"/>
    </source>
</evidence>
<dbReference type="GO" id="GO:0030288">
    <property type="term" value="C:outer membrane-bounded periplasmic space"/>
    <property type="evidence" value="ECO:0007669"/>
    <property type="project" value="TreeGrafter"/>
</dbReference>
<dbReference type="InterPro" id="IPR025997">
    <property type="entry name" value="SBP_2_dom"/>
</dbReference>
<evidence type="ECO:0000259" key="4">
    <source>
        <dbReference type="Pfam" id="PF13407"/>
    </source>
</evidence>
<protein>
    <submittedName>
        <fullName evidence="5">Ribose transport system substrate-binding protein</fullName>
    </submittedName>
</protein>
<dbReference type="Pfam" id="PF13407">
    <property type="entry name" value="Peripla_BP_4"/>
    <property type="match status" value="1"/>
</dbReference>
<feature type="chain" id="PRO_5008685245" evidence="3">
    <location>
        <begin position="30"/>
        <end position="355"/>
    </location>
</feature>
<comment type="similarity">
    <text evidence="2">Belongs to the bacterial solute-binding protein 2 family.</text>
</comment>
<evidence type="ECO:0000313" key="5">
    <source>
        <dbReference type="EMBL" id="SCB36665.1"/>
    </source>
</evidence>
<feature type="signal peptide" evidence="3">
    <location>
        <begin position="1"/>
        <end position="29"/>
    </location>
</feature>
<dbReference type="AlphaFoldDB" id="A0A1C3W9Y4"/>
<dbReference type="Gene3D" id="3.40.50.2300">
    <property type="match status" value="2"/>
</dbReference>
<dbReference type="RefSeq" id="WP_037198022.1">
    <property type="nucleotide sequence ID" value="NZ_FMAF01000009.1"/>
</dbReference>